<name>A0AAV4TPF9_CAEEX</name>
<feature type="compositionally biased region" description="Basic and acidic residues" evidence="1">
    <location>
        <begin position="416"/>
        <end position="445"/>
    </location>
</feature>
<dbReference type="Proteomes" id="UP001054945">
    <property type="component" value="Unassembled WGS sequence"/>
</dbReference>
<feature type="region of interest" description="Disordered" evidence="1">
    <location>
        <begin position="1"/>
        <end position="249"/>
    </location>
</feature>
<dbReference type="AlphaFoldDB" id="A0AAV4TPF9"/>
<keyword evidence="3" id="KW-1185">Reference proteome</keyword>
<feature type="region of interest" description="Disordered" evidence="1">
    <location>
        <begin position="363"/>
        <end position="397"/>
    </location>
</feature>
<proteinExistence type="predicted"/>
<accession>A0AAV4TPF9</accession>
<evidence type="ECO:0000313" key="3">
    <source>
        <dbReference type="Proteomes" id="UP001054945"/>
    </source>
</evidence>
<feature type="compositionally biased region" description="Basic and acidic residues" evidence="1">
    <location>
        <begin position="191"/>
        <end position="203"/>
    </location>
</feature>
<reference evidence="2 3" key="1">
    <citation type="submission" date="2021-06" db="EMBL/GenBank/DDBJ databases">
        <title>Caerostris extrusa draft genome.</title>
        <authorList>
            <person name="Kono N."/>
            <person name="Arakawa K."/>
        </authorList>
    </citation>
    <scope>NUCLEOTIDE SEQUENCE [LARGE SCALE GENOMIC DNA]</scope>
</reference>
<feature type="compositionally biased region" description="Polar residues" evidence="1">
    <location>
        <begin position="367"/>
        <end position="382"/>
    </location>
</feature>
<feature type="compositionally biased region" description="Polar residues" evidence="1">
    <location>
        <begin position="46"/>
        <end position="69"/>
    </location>
</feature>
<feature type="compositionally biased region" description="Basic and acidic residues" evidence="1">
    <location>
        <begin position="134"/>
        <end position="144"/>
    </location>
</feature>
<protein>
    <recommendedName>
        <fullName evidence="4">Btz domain-containing protein</fullName>
    </recommendedName>
</protein>
<feature type="compositionally biased region" description="Low complexity" evidence="1">
    <location>
        <begin position="168"/>
        <end position="179"/>
    </location>
</feature>
<feature type="compositionally biased region" description="Basic and acidic residues" evidence="1">
    <location>
        <begin position="106"/>
        <end position="123"/>
    </location>
</feature>
<evidence type="ECO:0000256" key="1">
    <source>
        <dbReference type="SAM" id="MobiDB-lite"/>
    </source>
</evidence>
<feature type="compositionally biased region" description="Polar residues" evidence="1">
    <location>
        <begin position="234"/>
        <end position="244"/>
    </location>
</feature>
<feature type="compositionally biased region" description="Basic and acidic residues" evidence="1">
    <location>
        <begin position="458"/>
        <end position="496"/>
    </location>
</feature>
<feature type="compositionally biased region" description="Basic and acidic residues" evidence="1">
    <location>
        <begin position="383"/>
        <end position="397"/>
    </location>
</feature>
<comment type="caution">
    <text evidence="2">The sequence shown here is derived from an EMBL/GenBank/DDBJ whole genome shotgun (WGS) entry which is preliminary data.</text>
</comment>
<evidence type="ECO:0008006" key="4">
    <source>
        <dbReference type="Google" id="ProtNLM"/>
    </source>
</evidence>
<gene>
    <name evidence="2" type="primary">AVEN_215341_1</name>
    <name evidence="2" type="ORF">CEXT_342611</name>
</gene>
<feature type="compositionally biased region" description="Basic and acidic residues" evidence="1">
    <location>
        <begin position="155"/>
        <end position="167"/>
    </location>
</feature>
<dbReference type="EMBL" id="BPLR01011717">
    <property type="protein sequence ID" value="GIY48473.1"/>
    <property type="molecule type" value="Genomic_DNA"/>
</dbReference>
<feature type="region of interest" description="Disordered" evidence="1">
    <location>
        <begin position="411"/>
        <end position="496"/>
    </location>
</feature>
<evidence type="ECO:0000313" key="2">
    <source>
        <dbReference type="EMBL" id="GIY48473.1"/>
    </source>
</evidence>
<organism evidence="2 3">
    <name type="scientific">Caerostris extrusa</name>
    <name type="common">Bark spider</name>
    <name type="synonym">Caerostris bankana</name>
    <dbReference type="NCBI Taxonomy" id="172846"/>
    <lineage>
        <taxon>Eukaryota</taxon>
        <taxon>Metazoa</taxon>
        <taxon>Ecdysozoa</taxon>
        <taxon>Arthropoda</taxon>
        <taxon>Chelicerata</taxon>
        <taxon>Arachnida</taxon>
        <taxon>Araneae</taxon>
        <taxon>Araneomorphae</taxon>
        <taxon>Entelegynae</taxon>
        <taxon>Araneoidea</taxon>
        <taxon>Araneidae</taxon>
        <taxon>Caerostris</taxon>
    </lineage>
</organism>
<sequence>MRKDVLKKSHHASGSGRLPTTSRSASIKHLSPGIKRNPLMSPRKGGSSTRMNSASPQRSLTRHSMQGSSAPVERTRNLKRPKFEKKLSPPLIRRDIPSHGIQDPTSYHDERYLSSRSSVRESHFSPPLKKKIRRETDRFRHDDNPSMMQSPEISMHSDNRIPLRREVSSLPHSASSISHSNHHRGHVSPTLHDDHYEIHDQGRRGLSPVMSSSHSKRPPAMKGYDSQHSERYRSSSPVDQYASNSEKRYAPTLNERFSAVVESNRTEPKIKYSRDDLEKIVIGIRRNIKAESPTLRRIVDPDDARLVRRTNESHRPMFDREEIKHAPRDMKEDAYYEKKNPGAGIYKPTHSVDRVVENYEITRDSNRPTFHSTSGRSLSERWQNPEKEKETILDRDDREFDRQHVKRNYVSVRRSKSGDRDFRPERYPAAESIRGKTDYSGEHRMLSPPGEPRNLTSHRKESTFSDARKKLRKDREIHLGSHSESRSRYPPVSEKHYSDGLTRIDKHHDEHRPSVIEPPHKWVPKKRSPIREEKFPEYSRKTEKYGYKAWSDDLDFPPRSSNYYENIHDNSESYRGRGGSRPFRGSRGRGRGGRGSFPSRSNYRGGYRNSNTFRGRGGSRRDRFSPGFWEHDLYSRLSEDRKMDLP</sequence>
<feature type="compositionally biased region" description="Basic and acidic residues" evidence="1">
    <location>
        <begin position="84"/>
        <end position="97"/>
    </location>
</feature>
<feature type="region of interest" description="Disordered" evidence="1">
    <location>
        <begin position="567"/>
        <end position="626"/>
    </location>
</feature>